<dbReference type="EMBL" id="JARBHB010000004">
    <property type="protein sequence ID" value="KAJ8885910.1"/>
    <property type="molecule type" value="Genomic_DNA"/>
</dbReference>
<dbReference type="InterPro" id="IPR050951">
    <property type="entry name" value="Retrovirus_Pol_polyprotein"/>
</dbReference>
<protein>
    <submittedName>
        <fullName evidence="1">Uncharacterized protein</fullName>
    </submittedName>
</protein>
<dbReference type="PANTHER" id="PTHR37984:SF5">
    <property type="entry name" value="PROTEIN NYNRIN-LIKE"/>
    <property type="match status" value="1"/>
</dbReference>
<proteinExistence type="predicted"/>
<dbReference type="PANTHER" id="PTHR37984">
    <property type="entry name" value="PROTEIN CBG26694"/>
    <property type="match status" value="1"/>
</dbReference>
<evidence type="ECO:0000313" key="2">
    <source>
        <dbReference type="Proteomes" id="UP001159363"/>
    </source>
</evidence>
<sequence>MSTDIEAKVASCTICEKFKSKDYREKLLPHDVPKLRYIKVGADIMHDARKNFLILIDSFFHWMDMSFSHRAEGLDYWDLLREHNNAPLTGLNVSPAQILFSGQVRTPAAMSLATLQPIVQEGIYEALLAKQKKAKELHDKTIRRMGVGFKEGDRIVIQTGMTTGNQE</sequence>
<name>A0ABQ9HP10_9NEOP</name>
<organism evidence="1 2">
    <name type="scientific">Dryococelus australis</name>
    <dbReference type="NCBI Taxonomy" id="614101"/>
    <lineage>
        <taxon>Eukaryota</taxon>
        <taxon>Metazoa</taxon>
        <taxon>Ecdysozoa</taxon>
        <taxon>Arthropoda</taxon>
        <taxon>Hexapoda</taxon>
        <taxon>Insecta</taxon>
        <taxon>Pterygota</taxon>
        <taxon>Neoptera</taxon>
        <taxon>Polyneoptera</taxon>
        <taxon>Phasmatodea</taxon>
        <taxon>Verophasmatodea</taxon>
        <taxon>Anareolatae</taxon>
        <taxon>Phasmatidae</taxon>
        <taxon>Eurycanthinae</taxon>
        <taxon>Dryococelus</taxon>
    </lineage>
</organism>
<gene>
    <name evidence="1" type="ORF">PR048_012116</name>
</gene>
<keyword evidence="2" id="KW-1185">Reference proteome</keyword>
<dbReference type="Proteomes" id="UP001159363">
    <property type="component" value="Chromosome X"/>
</dbReference>
<accession>A0ABQ9HP10</accession>
<reference evidence="1 2" key="1">
    <citation type="submission" date="2023-02" db="EMBL/GenBank/DDBJ databases">
        <title>LHISI_Scaffold_Assembly.</title>
        <authorList>
            <person name="Stuart O.P."/>
            <person name="Cleave R."/>
            <person name="Magrath M.J.L."/>
            <person name="Mikheyev A.S."/>
        </authorList>
    </citation>
    <scope>NUCLEOTIDE SEQUENCE [LARGE SCALE GENOMIC DNA]</scope>
    <source>
        <strain evidence="1">Daus_M_001</strain>
        <tissue evidence="1">Leg muscle</tissue>
    </source>
</reference>
<comment type="caution">
    <text evidence="1">The sequence shown here is derived from an EMBL/GenBank/DDBJ whole genome shotgun (WGS) entry which is preliminary data.</text>
</comment>
<evidence type="ECO:0000313" key="1">
    <source>
        <dbReference type="EMBL" id="KAJ8885910.1"/>
    </source>
</evidence>